<evidence type="ECO:0000313" key="1">
    <source>
        <dbReference type="EnsemblMetazoa" id="AQUA014509-PA"/>
    </source>
</evidence>
<name>A0A182XRN7_ANOQN</name>
<dbReference type="AlphaFoldDB" id="A0A182XRN7"/>
<dbReference type="EnsemblMetazoa" id="AQUA014509-RA">
    <property type="protein sequence ID" value="AQUA014509-PA"/>
    <property type="gene ID" value="AQUA014509"/>
</dbReference>
<reference evidence="1" key="1">
    <citation type="submission" date="2020-05" db="UniProtKB">
        <authorList>
            <consortium name="EnsemblMetazoa"/>
        </authorList>
    </citation>
    <scope>IDENTIFICATION</scope>
    <source>
        <strain evidence="1">SANGQUA</strain>
    </source>
</reference>
<sequence>MARRTDPPASNIYRHPHH</sequence>
<proteinExistence type="predicted"/>
<dbReference type="VEuPathDB" id="VectorBase:AQUA014509"/>
<protein>
    <submittedName>
        <fullName evidence="1">Uncharacterized protein</fullName>
    </submittedName>
</protein>
<keyword evidence="2" id="KW-1185">Reference proteome</keyword>
<accession>A0A182XRN7</accession>
<organism evidence="1 2">
    <name type="scientific">Anopheles quadriannulatus</name>
    <name type="common">Mosquito</name>
    <dbReference type="NCBI Taxonomy" id="34691"/>
    <lineage>
        <taxon>Eukaryota</taxon>
        <taxon>Metazoa</taxon>
        <taxon>Ecdysozoa</taxon>
        <taxon>Arthropoda</taxon>
        <taxon>Hexapoda</taxon>
        <taxon>Insecta</taxon>
        <taxon>Pterygota</taxon>
        <taxon>Neoptera</taxon>
        <taxon>Endopterygota</taxon>
        <taxon>Diptera</taxon>
        <taxon>Nematocera</taxon>
        <taxon>Culicoidea</taxon>
        <taxon>Culicidae</taxon>
        <taxon>Anophelinae</taxon>
        <taxon>Anopheles</taxon>
    </lineage>
</organism>
<dbReference type="Proteomes" id="UP000076407">
    <property type="component" value="Unassembled WGS sequence"/>
</dbReference>
<evidence type="ECO:0000313" key="2">
    <source>
        <dbReference type="Proteomes" id="UP000076407"/>
    </source>
</evidence>